<name>W2NWT6_PHYNI</name>
<organism evidence="1">
    <name type="scientific">Phytophthora nicotianae</name>
    <name type="common">Potato buckeye rot agent</name>
    <name type="synonym">Phytophthora parasitica</name>
    <dbReference type="NCBI Taxonomy" id="4792"/>
    <lineage>
        <taxon>Eukaryota</taxon>
        <taxon>Sar</taxon>
        <taxon>Stramenopiles</taxon>
        <taxon>Oomycota</taxon>
        <taxon>Peronosporomycetes</taxon>
        <taxon>Peronosporales</taxon>
        <taxon>Peronosporaceae</taxon>
        <taxon>Phytophthora</taxon>
    </lineage>
</organism>
<gene>
    <name evidence="1" type="ORF">L914_04171</name>
</gene>
<evidence type="ECO:0000313" key="1">
    <source>
        <dbReference type="EMBL" id="ETM52124.1"/>
    </source>
</evidence>
<sequence length="144" mass="16122">MNVECCLIAATAAATAATGALVAIAQTSASSLPTKKENILTLSSLEFTAMLSDRYDEWFRQNLRCDQAAFLRLCGFLRHEQEKYELDRFIKEHPVEEKVACLLFFLGSQGGYRETTAAFAISKSWAIDVIAVFLRVLRQSLHKL</sequence>
<dbReference type="Proteomes" id="UP000054532">
    <property type="component" value="Unassembled WGS sequence"/>
</dbReference>
<dbReference type="EMBL" id="KI691666">
    <property type="protein sequence ID" value="ETM52124.1"/>
    <property type="molecule type" value="Genomic_DNA"/>
</dbReference>
<dbReference type="AlphaFoldDB" id="W2NWT6"/>
<proteinExistence type="predicted"/>
<dbReference type="VEuPathDB" id="FungiDB:PPTG_20802"/>
<protein>
    <submittedName>
        <fullName evidence="1">Uncharacterized protein</fullName>
    </submittedName>
</protein>
<accession>W2NWT6</accession>
<reference evidence="1" key="1">
    <citation type="submission" date="2013-11" db="EMBL/GenBank/DDBJ databases">
        <title>The Genome Sequence of Phytophthora parasitica IAC_01/95.</title>
        <authorList>
            <consortium name="The Broad Institute Genomics Platform"/>
            <person name="Russ C."/>
            <person name="Tyler B."/>
            <person name="Panabieres F."/>
            <person name="Shan W."/>
            <person name="Tripathy S."/>
            <person name="Grunwald N."/>
            <person name="Machado M."/>
            <person name="Johnson C.S."/>
            <person name="Arredondo F."/>
            <person name="Hong C."/>
            <person name="Coffey M."/>
            <person name="Young S.K."/>
            <person name="Zeng Q."/>
            <person name="Gargeya S."/>
            <person name="Fitzgerald M."/>
            <person name="Abouelleil A."/>
            <person name="Alvarado L."/>
            <person name="Chapman S.B."/>
            <person name="Gainer-Dewar J."/>
            <person name="Goldberg J."/>
            <person name="Griggs A."/>
            <person name="Gujja S."/>
            <person name="Hansen M."/>
            <person name="Howarth C."/>
            <person name="Imamovic A."/>
            <person name="Ireland A."/>
            <person name="Larimer J."/>
            <person name="McCowan C."/>
            <person name="Murphy C."/>
            <person name="Pearson M."/>
            <person name="Poon T.W."/>
            <person name="Priest M."/>
            <person name="Roberts A."/>
            <person name="Saif S."/>
            <person name="Shea T."/>
            <person name="Sykes S."/>
            <person name="Wortman J."/>
            <person name="Nusbaum C."/>
            <person name="Birren B."/>
        </authorList>
    </citation>
    <scope>NUCLEOTIDE SEQUENCE [LARGE SCALE GENOMIC DNA]</scope>
    <source>
        <strain evidence="1">IAC_01/95</strain>
    </source>
</reference>